<feature type="region of interest" description="Disordered" evidence="1">
    <location>
        <begin position="402"/>
        <end position="461"/>
    </location>
</feature>
<evidence type="ECO:0000256" key="1">
    <source>
        <dbReference type="SAM" id="MobiDB-lite"/>
    </source>
</evidence>
<feature type="region of interest" description="Disordered" evidence="1">
    <location>
        <begin position="155"/>
        <end position="217"/>
    </location>
</feature>
<feature type="region of interest" description="Disordered" evidence="1">
    <location>
        <begin position="27"/>
        <end position="77"/>
    </location>
</feature>
<accession>A0ABD2QGQ8</accession>
<keyword evidence="3" id="KW-1185">Reference proteome</keyword>
<feature type="compositionally biased region" description="Polar residues" evidence="1">
    <location>
        <begin position="99"/>
        <end position="113"/>
    </location>
</feature>
<evidence type="ECO:0000313" key="3">
    <source>
        <dbReference type="Proteomes" id="UP001626550"/>
    </source>
</evidence>
<feature type="compositionally biased region" description="Basic residues" evidence="1">
    <location>
        <begin position="39"/>
        <end position="51"/>
    </location>
</feature>
<feature type="compositionally biased region" description="Polar residues" evidence="1">
    <location>
        <begin position="444"/>
        <end position="461"/>
    </location>
</feature>
<feature type="compositionally biased region" description="Basic and acidic residues" evidence="1">
    <location>
        <begin position="155"/>
        <end position="164"/>
    </location>
</feature>
<gene>
    <name evidence="2" type="ORF">Ciccas_002629</name>
</gene>
<organism evidence="2 3">
    <name type="scientific">Cichlidogyrus casuarinus</name>
    <dbReference type="NCBI Taxonomy" id="1844966"/>
    <lineage>
        <taxon>Eukaryota</taxon>
        <taxon>Metazoa</taxon>
        <taxon>Spiralia</taxon>
        <taxon>Lophotrochozoa</taxon>
        <taxon>Platyhelminthes</taxon>
        <taxon>Monogenea</taxon>
        <taxon>Monopisthocotylea</taxon>
        <taxon>Dactylogyridea</taxon>
        <taxon>Ancyrocephalidae</taxon>
        <taxon>Cichlidogyrus</taxon>
    </lineage>
</organism>
<evidence type="ECO:0000313" key="2">
    <source>
        <dbReference type="EMBL" id="KAL3318709.1"/>
    </source>
</evidence>
<dbReference type="AlphaFoldDB" id="A0ABD2QGQ8"/>
<dbReference type="Proteomes" id="UP001626550">
    <property type="component" value="Unassembled WGS sequence"/>
</dbReference>
<feature type="compositionally biased region" description="Low complexity" evidence="1">
    <location>
        <begin position="165"/>
        <end position="174"/>
    </location>
</feature>
<sequence>MQTEMLTDTPPQPDELELQREIAVNNCKHPFKPITTPPHIRKMMQRFKKRQEKRENRPSLMSFSCSESENDSTDEKEEAIRVLPTTCLDKSEHFLGNETPLNSQKQTNSNTPDKFQANKELQLHGFRPENLASSLMELVSKSDFNYRRSSKRVYVEEKLSHEDSSASSSEFVPSNKRKPTSRKASRAKRRKKSPPEPKTPTKKLWVPIKNDKNSPLYKSRLDKQKYKKTITPKFLKEEPVLRTPPSNPVVLAEHALFSEILTRNFSSTSLKLDQSPFISASKRRSSLRRKMFEKASASPLLQTPQLDLDDYLEPPDVDVRAIRQVTRVGALPEVTKELVSPLTADPLLCIKASKKESVSVPGSLPIARKSLRKQSTTIMSPQVSSCEDSMASQIITETRMPRKTQFLEANPREISSSSGLSEKENLNPPILPKRFNAKTRRQSKPVSTSPKAITTKQVKCP</sequence>
<dbReference type="EMBL" id="JBJKFK010000212">
    <property type="protein sequence ID" value="KAL3318709.1"/>
    <property type="molecule type" value="Genomic_DNA"/>
</dbReference>
<feature type="compositionally biased region" description="Acidic residues" evidence="1">
    <location>
        <begin position="68"/>
        <end position="77"/>
    </location>
</feature>
<feature type="region of interest" description="Disordered" evidence="1">
    <location>
        <begin position="91"/>
        <end position="122"/>
    </location>
</feature>
<reference evidence="2 3" key="1">
    <citation type="submission" date="2024-11" db="EMBL/GenBank/DDBJ databases">
        <title>Adaptive evolution of stress response genes in parasites aligns with host niche diversity.</title>
        <authorList>
            <person name="Hahn C."/>
            <person name="Resl P."/>
        </authorList>
    </citation>
    <scope>NUCLEOTIDE SEQUENCE [LARGE SCALE GENOMIC DNA]</scope>
    <source>
        <strain evidence="2">EGGRZ-B1_66</strain>
        <tissue evidence="2">Body</tissue>
    </source>
</reference>
<protein>
    <submittedName>
        <fullName evidence="2">Uncharacterized protein</fullName>
    </submittedName>
</protein>
<proteinExistence type="predicted"/>
<comment type="caution">
    <text evidence="2">The sequence shown here is derived from an EMBL/GenBank/DDBJ whole genome shotgun (WGS) entry which is preliminary data.</text>
</comment>
<feature type="compositionally biased region" description="Basic residues" evidence="1">
    <location>
        <begin position="175"/>
        <end position="192"/>
    </location>
</feature>
<name>A0ABD2QGQ8_9PLAT</name>